<dbReference type="OrthoDB" id="17678at2759"/>
<keyword evidence="7" id="KW-0496">Mitochondrion</keyword>
<evidence type="ECO:0000256" key="6">
    <source>
        <dbReference type="ARBA" id="ARBA00022989"/>
    </source>
</evidence>
<evidence type="ECO:0008006" key="13">
    <source>
        <dbReference type="Google" id="ProtNLM"/>
    </source>
</evidence>
<dbReference type="InterPro" id="IPR012571">
    <property type="entry name" value="Mdm31/Mdm32"/>
</dbReference>
<keyword evidence="5" id="KW-0809">Transit peptide</keyword>
<dbReference type="GO" id="GO:0007005">
    <property type="term" value="P:mitochondrion organization"/>
    <property type="evidence" value="ECO:0007669"/>
    <property type="project" value="InterPro"/>
</dbReference>
<accession>W6MS30</accession>
<dbReference type="Proteomes" id="UP000019384">
    <property type="component" value="Unassembled WGS sequence"/>
</dbReference>
<evidence type="ECO:0000256" key="7">
    <source>
        <dbReference type="ARBA" id="ARBA00023128"/>
    </source>
</evidence>
<reference evidence="11" key="1">
    <citation type="submission" date="2013-12" db="EMBL/GenBank/DDBJ databases">
        <authorList>
            <person name="Genoscope - CEA"/>
        </authorList>
    </citation>
    <scope>NUCLEOTIDE SEQUENCE</scope>
    <source>
        <strain evidence="11">CBS 1993</strain>
    </source>
</reference>
<feature type="transmembrane region" description="Helical" evidence="10">
    <location>
        <begin position="118"/>
        <end position="145"/>
    </location>
</feature>
<comment type="subcellular location">
    <subcellularLocation>
        <location evidence="1">Mitochondrion inner membrane</location>
    </subcellularLocation>
</comment>
<evidence type="ECO:0000256" key="2">
    <source>
        <dbReference type="ARBA" id="ARBA00005687"/>
    </source>
</evidence>
<dbReference type="EMBL" id="HG793130">
    <property type="protein sequence ID" value="CDK29208.1"/>
    <property type="molecule type" value="Genomic_DNA"/>
</dbReference>
<sequence length="637" mass="72421">MLKSVTRAPIRRLLEVSVRRYSLQTGFVPGLASLNCRAIGVHPYPWARLPFDRVKYVPIVRNFHVFSRRLAEAEGKNRNSRDQMIAQGSNFIQRIYYRMKWVLLRQNRPFNVDEISAFISWVLMGHFAWIAIGTTTFFGLIFYALNSIFDNNDGLKDNRLAQSLLKRLISFDTNLNITFNDDTFKSSWKNGMICLDDLKVTAQLPSTKFDVTLDTLRLNLSFRKWSEGRGLIHDVELIGLRGDVTRIYEETGMVEEVLSSKYELKSVKIRDSYLNIQSENSQKKIKVSIFNSELPRLRLRWLTYDFFSADSCTGAIDGSLFTIHKRQDSFAHFKALDGSGAKEADLNNPWKKISRLRIDQLDLSELDKKSKLNWIQKGKVEVTADMMLPNEEDMEAMGSSGDRSIFGDIMSGFTSMWSDHESPETILAVQPSSNKYVVFDIKVQFQDLKAGYPLETPTSGVTGLPYVSSDDLRSLITFINDKSLGQAMDEINHNDINPFDSSDIEVDGVENPMTESLITSSSSMPVMGSKASFPPIKFKLVKNLNQFEQFDPVSLVKLKSSGRSKKTADPVHSIHQDGTDEFVDSVMQEILSQMLLFKEETQSRLINNYSKRSNMEILFSNLIFGNLILVGLGAFMI</sequence>
<evidence type="ECO:0000313" key="11">
    <source>
        <dbReference type="EMBL" id="CDK29208.1"/>
    </source>
</evidence>
<keyword evidence="12" id="KW-1185">Reference proteome</keyword>
<dbReference type="GO" id="GO:0005743">
    <property type="term" value="C:mitochondrial inner membrane"/>
    <property type="evidence" value="ECO:0007669"/>
    <property type="project" value="UniProtKB-SubCell"/>
</dbReference>
<dbReference type="GO" id="GO:0000001">
    <property type="term" value="P:mitochondrion inheritance"/>
    <property type="evidence" value="ECO:0007669"/>
    <property type="project" value="InterPro"/>
</dbReference>
<evidence type="ECO:0000256" key="1">
    <source>
        <dbReference type="ARBA" id="ARBA00004273"/>
    </source>
</evidence>
<evidence type="ECO:0000256" key="5">
    <source>
        <dbReference type="ARBA" id="ARBA00022946"/>
    </source>
</evidence>
<dbReference type="GeneID" id="34522584"/>
<dbReference type="PANTHER" id="PTHR31068:SF0">
    <property type="entry name" value="MITOCHONDRIAL DISTRIBUTION AND MORPHOLOGY PROTEIN 31"/>
    <property type="match status" value="1"/>
</dbReference>
<feature type="transmembrane region" description="Helical" evidence="10">
    <location>
        <begin position="617"/>
        <end position="636"/>
    </location>
</feature>
<gene>
    <name evidence="11" type="ORF">KUCA_T00005196001</name>
</gene>
<evidence type="ECO:0000256" key="8">
    <source>
        <dbReference type="ARBA" id="ARBA00023136"/>
    </source>
</evidence>
<dbReference type="PANTHER" id="PTHR31068">
    <property type="entry name" value="MITOCHONDRIAL DISTRIBUTION AND MORPHOLOGY PROTEIN 31"/>
    <property type="match status" value="1"/>
</dbReference>
<evidence type="ECO:0000256" key="3">
    <source>
        <dbReference type="ARBA" id="ARBA00022692"/>
    </source>
</evidence>
<dbReference type="AlphaFoldDB" id="W6MS30"/>
<protein>
    <recommendedName>
        <fullName evidence="13">Mitochondrial distribution and morphology protein 32</fullName>
    </recommendedName>
</protein>
<dbReference type="RefSeq" id="XP_022461196.1">
    <property type="nucleotide sequence ID" value="XM_022600368.1"/>
</dbReference>
<comment type="function">
    <text evidence="9">Involved in the organization of the mitochondrial membranes and the global structure of the mitochondria. Also required for mitochondrial distribution and mobility as well as for the maintenance of mitochondrial DNA nucleoids structures.</text>
</comment>
<evidence type="ECO:0000256" key="9">
    <source>
        <dbReference type="ARBA" id="ARBA00025191"/>
    </source>
</evidence>
<evidence type="ECO:0000256" key="10">
    <source>
        <dbReference type="SAM" id="Phobius"/>
    </source>
</evidence>
<keyword evidence="6 10" id="KW-1133">Transmembrane helix</keyword>
<proteinExistence type="inferred from homology"/>
<dbReference type="HOGENOM" id="CLU_016236_3_1_1"/>
<name>W6MS30_9ASCO</name>
<evidence type="ECO:0000256" key="4">
    <source>
        <dbReference type="ARBA" id="ARBA00022792"/>
    </source>
</evidence>
<keyword evidence="3 10" id="KW-0812">Transmembrane</keyword>
<keyword evidence="4" id="KW-0999">Mitochondrion inner membrane</keyword>
<dbReference type="Pfam" id="PF08118">
    <property type="entry name" value="MDM31_MDM32"/>
    <property type="match status" value="2"/>
</dbReference>
<comment type="similarity">
    <text evidence="2">Belongs to the MDM31/MDM32 family.</text>
</comment>
<evidence type="ECO:0000313" key="12">
    <source>
        <dbReference type="Proteomes" id="UP000019384"/>
    </source>
</evidence>
<organism evidence="11 12">
    <name type="scientific">Kuraishia capsulata CBS 1993</name>
    <dbReference type="NCBI Taxonomy" id="1382522"/>
    <lineage>
        <taxon>Eukaryota</taxon>
        <taxon>Fungi</taxon>
        <taxon>Dikarya</taxon>
        <taxon>Ascomycota</taxon>
        <taxon>Saccharomycotina</taxon>
        <taxon>Pichiomycetes</taxon>
        <taxon>Pichiales</taxon>
        <taxon>Pichiaceae</taxon>
        <taxon>Kuraishia</taxon>
    </lineage>
</organism>
<keyword evidence="8 10" id="KW-0472">Membrane</keyword>
<reference evidence="11" key="2">
    <citation type="submission" date="2014-02" db="EMBL/GenBank/DDBJ databases">
        <title>Complete DNA sequence of /Kuraishia capsulata/ illustrates novel genomic features among budding yeasts (/Saccharomycotina/).</title>
        <authorList>
            <person name="Morales L."/>
            <person name="Noel B."/>
            <person name="Porcel B."/>
            <person name="Marcet-Houben M."/>
            <person name="Hullo M-F."/>
            <person name="Sacerdot C."/>
            <person name="Tekaia F."/>
            <person name="Leh-Louis V."/>
            <person name="Despons L."/>
            <person name="Khanna V."/>
            <person name="Aury J-M."/>
            <person name="Barbe V."/>
            <person name="Couloux A."/>
            <person name="Labadie K."/>
            <person name="Pelletier E."/>
            <person name="Souciet J-L."/>
            <person name="Boekhout T."/>
            <person name="Gabaldon T."/>
            <person name="Wincker P."/>
            <person name="Dujon B."/>
        </authorList>
    </citation>
    <scope>NUCLEOTIDE SEQUENCE</scope>
    <source>
        <strain evidence="11">CBS 1993</strain>
    </source>
</reference>